<dbReference type="PRINTS" id="PR00081">
    <property type="entry name" value="GDHRDH"/>
</dbReference>
<feature type="domain" description="Ketoreductase" evidence="3">
    <location>
        <begin position="14"/>
        <end position="197"/>
    </location>
</feature>
<name>A0ABW8LNV2_9ACTN</name>
<evidence type="ECO:0000313" key="4">
    <source>
        <dbReference type="EMBL" id="MFK4267589.1"/>
    </source>
</evidence>
<keyword evidence="2 4" id="KW-0560">Oxidoreductase</keyword>
<comment type="similarity">
    <text evidence="1">Belongs to the short-chain dehydrogenases/reductases (SDR) family.</text>
</comment>
<dbReference type="InterPro" id="IPR002347">
    <property type="entry name" value="SDR_fam"/>
</dbReference>
<protein>
    <submittedName>
        <fullName evidence="4">SDR family NAD(P)-dependent oxidoreductase</fullName>
        <ecNumber evidence="4">1.1.1.-</ecNumber>
    </submittedName>
</protein>
<sequence>MTAPSMTAPSMQGKVALVTGATSGIGAATAQALAERGAHTLVAGRDAARGDAVVGAIRERGGRADFVGADLRDAPAVRRLAHDALRLGGGRVDILVNNAGIYPFGPTEDTEESLFDAVYALNVKAPFYLVAELAPPMADRGAGAIVNVSTMAAVLGFEGMALYGSSKAALNLLTKAWTAEYGPRGVRVNAVQVGPTQTETTAEFEEDLQSLAAQAPARRPASATEVSAAIVYLADDEASFVQGAILPVDGGRTAV</sequence>
<dbReference type="Pfam" id="PF13561">
    <property type="entry name" value="adh_short_C2"/>
    <property type="match status" value="1"/>
</dbReference>
<dbReference type="GO" id="GO:0016491">
    <property type="term" value="F:oxidoreductase activity"/>
    <property type="evidence" value="ECO:0007669"/>
    <property type="project" value="UniProtKB-KW"/>
</dbReference>
<evidence type="ECO:0000313" key="5">
    <source>
        <dbReference type="Proteomes" id="UP001620295"/>
    </source>
</evidence>
<comment type="caution">
    <text evidence="4">The sequence shown here is derived from an EMBL/GenBank/DDBJ whole genome shotgun (WGS) entry which is preliminary data.</text>
</comment>
<proteinExistence type="inferred from homology"/>
<dbReference type="PANTHER" id="PTHR43639:SF1">
    <property type="entry name" value="SHORT-CHAIN DEHYDROGENASE_REDUCTASE FAMILY PROTEIN"/>
    <property type="match status" value="1"/>
</dbReference>
<dbReference type="EMBL" id="JBJDQH010000007">
    <property type="protein sequence ID" value="MFK4267589.1"/>
    <property type="molecule type" value="Genomic_DNA"/>
</dbReference>
<dbReference type="InterPro" id="IPR057326">
    <property type="entry name" value="KR_dom"/>
</dbReference>
<evidence type="ECO:0000256" key="2">
    <source>
        <dbReference type="ARBA" id="ARBA00023002"/>
    </source>
</evidence>
<dbReference type="InterPro" id="IPR036291">
    <property type="entry name" value="NAD(P)-bd_dom_sf"/>
</dbReference>
<dbReference type="SMART" id="SM00822">
    <property type="entry name" value="PKS_KR"/>
    <property type="match status" value="1"/>
</dbReference>
<reference evidence="4 5" key="1">
    <citation type="submission" date="2024-11" db="EMBL/GenBank/DDBJ databases">
        <title>The Natural Products Discovery Center: Release of the First 8490 Sequenced Strains for Exploring Actinobacteria Biosynthetic Diversity.</title>
        <authorList>
            <person name="Kalkreuter E."/>
            <person name="Kautsar S.A."/>
            <person name="Yang D."/>
            <person name="Bader C.D."/>
            <person name="Teijaro C.N."/>
            <person name="Fluegel L."/>
            <person name="Davis C.M."/>
            <person name="Simpson J.R."/>
            <person name="Lauterbach L."/>
            <person name="Steele A.D."/>
            <person name="Gui C."/>
            <person name="Meng S."/>
            <person name="Li G."/>
            <person name="Viehrig K."/>
            <person name="Ye F."/>
            <person name="Su P."/>
            <person name="Kiefer A.F."/>
            <person name="Nichols A."/>
            <person name="Cepeda A.J."/>
            <person name="Yan W."/>
            <person name="Fan B."/>
            <person name="Jiang Y."/>
            <person name="Adhikari A."/>
            <person name="Zheng C.-J."/>
            <person name="Schuster L."/>
            <person name="Cowan T.M."/>
            <person name="Smanski M.J."/>
            <person name="Chevrette M.G."/>
            <person name="De Carvalho L.P.S."/>
            <person name="Shen B."/>
        </authorList>
    </citation>
    <scope>NUCLEOTIDE SEQUENCE [LARGE SCALE GENOMIC DNA]</scope>
    <source>
        <strain evidence="4 5">NPDC020863</strain>
    </source>
</reference>
<evidence type="ECO:0000259" key="3">
    <source>
        <dbReference type="SMART" id="SM00822"/>
    </source>
</evidence>
<dbReference type="EC" id="1.1.1.-" evidence="4"/>
<evidence type="ECO:0000256" key="1">
    <source>
        <dbReference type="ARBA" id="ARBA00006484"/>
    </source>
</evidence>
<dbReference type="CDD" id="cd05233">
    <property type="entry name" value="SDR_c"/>
    <property type="match status" value="1"/>
</dbReference>
<organism evidence="4 5">
    <name type="scientific">Streptomyces milbemycinicus</name>
    <dbReference type="NCBI Taxonomy" id="476552"/>
    <lineage>
        <taxon>Bacteria</taxon>
        <taxon>Bacillati</taxon>
        <taxon>Actinomycetota</taxon>
        <taxon>Actinomycetes</taxon>
        <taxon>Kitasatosporales</taxon>
        <taxon>Streptomycetaceae</taxon>
        <taxon>Streptomyces</taxon>
    </lineage>
</organism>
<dbReference type="Gene3D" id="3.40.50.720">
    <property type="entry name" value="NAD(P)-binding Rossmann-like Domain"/>
    <property type="match status" value="1"/>
</dbReference>
<dbReference type="PANTHER" id="PTHR43639">
    <property type="entry name" value="OXIDOREDUCTASE, SHORT-CHAIN DEHYDROGENASE/REDUCTASE FAMILY (AFU_ORTHOLOGUE AFUA_5G02870)"/>
    <property type="match status" value="1"/>
</dbReference>
<accession>A0ABW8LNV2</accession>
<gene>
    <name evidence="4" type="ORF">ACI2L5_22035</name>
</gene>
<dbReference type="PRINTS" id="PR00080">
    <property type="entry name" value="SDRFAMILY"/>
</dbReference>
<dbReference type="SUPFAM" id="SSF51735">
    <property type="entry name" value="NAD(P)-binding Rossmann-fold domains"/>
    <property type="match status" value="1"/>
</dbReference>
<dbReference type="RefSeq" id="WP_404746916.1">
    <property type="nucleotide sequence ID" value="NZ_JBJDQH010000007.1"/>
</dbReference>
<dbReference type="Proteomes" id="UP001620295">
    <property type="component" value="Unassembled WGS sequence"/>
</dbReference>
<keyword evidence="5" id="KW-1185">Reference proteome</keyword>